<dbReference type="Proteomes" id="UP000008721">
    <property type="component" value="Chromosome"/>
</dbReference>
<dbReference type="STRING" id="709032.Sulku_1087"/>
<protein>
    <submittedName>
        <fullName evidence="1">Uncharacterized protein</fullName>
    </submittedName>
</protein>
<dbReference type="EMBL" id="CP002355">
    <property type="protein sequence ID" value="ADR33750.1"/>
    <property type="molecule type" value="Genomic_DNA"/>
</dbReference>
<keyword evidence="2" id="KW-1185">Reference proteome</keyword>
<proteinExistence type="predicted"/>
<dbReference type="KEGG" id="sku:Sulku_1087"/>
<evidence type="ECO:0000313" key="2">
    <source>
        <dbReference type="Proteomes" id="UP000008721"/>
    </source>
</evidence>
<gene>
    <name evidence="1" type="ordered locus">Sulku_1087</name>
</gene>
<dbReference type="AlphaFoldDB" id="E4TWD2"/>
<sequence>MPTQSFMAYENEAESFQIDNLTVENRLDRISIYGSLELTKDRHGLESALTLKRLIDASVDALKRDKNLPDRIETTPSEEISNPF</sequence>
<accession>E4TWD2</accession>
<dbReference type="HOGENOM" id="CLU_166160_2_0_7"/>
<evidence type="ECO:0000313" key="1">
    <source>
        <dbReference type="EMBL" id="ADR33750.1"/>
    </source>
</evidence>
<dbReference type="RefSeq" id="WP_013459947.1">
    <property type="nucleotide sequence ID" value="NC_014762.1"/>
</dbReference>
<dbReference type="OrthoDB" id="5400475at2"/>
<organism evidence="1 2">
    <name type="scientific">Sulfuricurvum kujiense (strain ATCC BAA-921 / DSM 16994 / JCM 11577 / YK-1)</name>
    <dbReference type="NCBI Taxonomy" id="709032"/>
    <lineage>
        <taxon>Bacteria</taxon>
        <taxon>Pseudomonadati</taxon>
        <taxon>Campylobacterota</taxon>
        <taxon>Epsilonproteobacteria</taxon>
        <taxon>Campylobacterales</taxon>
        <taxon>Sulfurimonadaceae</taxon>
        <taxon>Sulfuricurvum</taxon>
    </lineage>
</organism>
<dbReference type="eggNOG" id="ENOG5033BUY">
    <property type="taxonomic scope" value="Bacteria"/>
</dbReference>
<reference evidence="1 2" key="1">
    <citation type="journal article" date="2012" name="Stand. Genomic Sci.">
        <title>Complete genome sequence of the sulfur compounds oxidizing chemolithoautotroph Sulfuricurvum kujiense type strain (YK-1(T)).</title>
        <authorList>
            <person name="Han C."/>
            <person name="Kotsyurbenko O."/>
            <person name="Chertkov O."/>
            <person name="Held B."/>
            <person name="Lapidus A."/>
            <person name="Nolan M."/>
            <person name="Lucas S."/>
            <person name="Hammon N."/>
            <person name="Deshpande S."/>
            <person name="Cheng J.F."/>
            <person name="Tapia R."/>
            <person name="Goodwin L.A."/>
            <person name="Pitluck S."/>
            <person name="Liolios K."/>
            <person name="Pagani I."/>
            <person name="Ivanova N."/>
            <person name="Mavromatis K."/>
            <person name="Mikhailova N."/>
            <person name="Pati A."/>
            <person name="Chen A."/>
            <person name="Palaniappan K."/>
            <person name="Land M."/>
            <person name="Hauser L."/>
            <person name="Chang Y.J."/>
            <person name="Jeffries C.D."/>
            <person name="Brambilla E.M."/>
            <person name="Rohde M."/>
            <person name="Spring S."/>
            <person name="Sikorski J."/>
            <person name="Goker M."/>
            <person name="Woyke T."/>
            <person name="Bristow J."/>
            <person name="Eisen J.A."/>
            <person name="Markowitz V."/>
            <person name="Hugenholtz P."/>
            <person name="Kyrpides N.C."/>
            <person name="Klenk H.P."/>
            <person name="Detter J.C."/>
        </authorList>
    </citation>
    <scope>NUCLEOTIDE SEQUENCE [LARGE SCALE GENOMIC DNA]</scope>
    <source>
        <strain evidence="2">ATCC BAA-921 / DSM 16994 / JCM 11577 / YK-1</strain>
    </source>
</reference>
<name>E4TWD2_SULKY</name>